<feature type="transmembrane region" description="Helical" evidence="8">
    <location>
        <begin position="94"/>
        <end position="114"/>
    </location>
</feature>
<keyword evidence="3" id="KW-0406">Ion transport</keyword>
<dbReference type="SUPFAM" id="SSF81345">
    <property type="entry name" value="ABC transporter involved in vitamin B12 uptake, BtuC"/>
    <property type="match status" value="1"/>
</dbReference>
<evidence type="ECO:0000313" key="9">
    <source>
        <dbReference type="EMBL" id="TQE95749.1"/>
    </source>
</evidence>
<keyword evidence="3" id="KW-0410">Iron transport</keyword>
<evidence type="ECO:0000256" key="5">
    <source>
        <dbReference type="ARBA" id="ARBA00022989"/>
    </source>
</evidence>
<comment type="subcellular location">
    <subcellularLocation>
        <location evidence="7">Cell membrane</location>
        <topology evidence="7">Multi-pass membrane protein</topology>
    </subcellularLocation>
    <subcellularLocation>
        <location evidence="1">Membrane</location>
        <topology evidence="1">Multi-pass membrane protein</topology>
    </subcellularLocation>
</comment>
<reference evidence="9 10" key="1">
    <citation type="submission" date="2019-06" db="EMBL/GenBank/DDBJ databases">
        <title>Metagenome assembled Genome of Spiribacter salinus SL48-SHIP from the microbial mat of Salt Lake 48 (Novosibirsk region, Russia).</title>
        <authorList>
            <person name="Shipova A."/>
            <person name="Rozanov A.S."/>
            <person name="Bryanskaya A.V."/>
            <person name="Peltek S.E."/>
        </authorList>
    </citation>
    <scope>NUCLEOTIDE SEQUENCE [LARGE SCALE GENOMIC DNA]</scope>
    <source>
        <strain evidence="9">SL48-SHIP-2</strain>
    </source>
</reference>
<dbReference type="GO" id="GO:0006826">
    <property type="term" value="P:iron ion transport"/>
    <property type="evidence" value="ECO:0007669"/>
    <property type="project" value="UniProtKB-KW"/>
</dbReference>
<keyword evidence="5 8" id="KW-1133">Transmembrane helix</keyword>
<dbReference type="PANTHER" id="PTHR30477">
    <property type="entry name" value="ABC-TRANSPORTER METAL-BINDING PROTEIN"/>
    <property type="match status" value="1"/>
</dbReference>
<evidence type="ECO:0000256" key="2">
    <source>
        <dbReference type="ARBA" id="ARBA00008034"/>
    </source>
</evidence>
<name>A0A540VG61_9GAMM</name>
<keyword evidence="7" id="KW-0813">Transport</keyword>
<keyword evidence="4 7" id="KW-0812">Transmembrane</keyword>
<evidence type="ECO:0000256" key="7">
    <source>
        <dbReference type="RuleBase" id="RU003943"/>
    </source>
</evidence>
<comment type="caution">
    <text evidence="9">The sequence shown here is derived from an EMBL/GenBank/DDBJ whole genome shotgun (WGS) entry which is preliminary data.</text>
</comment>
<gene>
    <name evidence="9" type="ORF">FKY71_16990</name>
</gene>
<dbReference type="CDD" id="cd06550">
    <property type="entry name" value="TM_ABC_iron-siderophores_like"/>
    <property type="match status" value="1"/>
</dbReference>
<feature type="transmembrane region" description="Helical" evidence="8">
    <location>
        <begin position="49"/>
        <end position="82"/>
    </location>
</feature>
<comment type="similarity">
    <text evidence="2 7">Belongs to the ABC-3 integral membrane protein family.</text>
</comment>
<dbReference type="GO" id="GO:0055085">
    <property type="term" value="P:transmembrane transport"/>
    <property type="evidence" value="ECO:0007669"/>
    <property type="project" value="InterPro"/>
</dbReference>
<proteinExistence type="inferred from homology"/>
<dbReference type="PANTHER" id="PTHR30477:SF13">
    <property type="entry name" value="IRON TRANSPORT SYSTEM MEMBRANE PROTEIN HI_0360-RELATED"/>
    <property type="match status" value="1"/>
</dbReference>
<dbReference type="EMBL" id="VIFK01000368">
    <property type="protein sequence ID" value="TQE95749.1"/>
    <property type="molecule type" value="Genomic_DNA"/>
</dbReference>
<organism evidence="9 10">
    <name type="scientific">Spiribacter salinus</name>
    <dbReference type="NCBI Taxonomy" id="1335746"/>
    <lineage>
        <taxon>Bacteria</taxon>
        <taxon>Pseudomonadati</taxon>
        <taxon>Pseudomonadota</taxon>
        <taxon>Gammaproteobacteria</taxon>
        <taxon>Chromatiales</taxon>
        <taxon>Ectothiorhodospiraceae</taxon>
        <taxon>Spiribacter</taxon>
    </lineage>
</organism>
<evidence type="ECO:0000256" key="3">
    <source>
        <dbReference type="ARBA" id="ARBA00022496"/>
    </source>
</evidence>
<keyword evidence="6 8" id="KW-0472">Membrane</keyword>
<evidence type="ECO:0000313" key="10">
    <source>
        <dbReference type="Proteomes" id="UP000315400"/>
    </source>
</evidence>
<evidence type="ECO:0000256" key="8">
    <source>
        <dbReference type="SAM" id="Phobius"/>
    </source>
</evidence>
<keyword evidence="3" id="KW-0408">Iron</keyword>
<dbReference type="Proteomes" id="UP000315400">
    <property type="component" value="Unassembled WGS sequence"/>
</dbReference>
<dbReference type="Gene3D" id="1.10.3470.10">
    <property type="entry name" value="ABC transporter involved in vitamin B12 uptake, BtuC"/>
    <property type="match status" value="1"/>
</dbReference>
<feature type="transmembrane region" description="Helical" evidence="8">
    <location>
        <begin position="13"/>
        <end position="37"/>
    </location>
</feature>
<dbReference type="InterPro" id="IPR037294">
    <property type="entry name" value="ABC_BtuC-like"/>
</dbReference>
<sequence length="276" mass="28804">MIEWLLEPLSFAFVVRGLIAGLLAAVACATLSAFVVWRGMAFVGDAMAHAILPGIVVAYALGISLFVGALGAAILAVAGIGLFSQRGQLREDTAIGVIFAGFFALGIFLLSRMVSYQDLSHILFGNILGVARGDLTAMALVVAIVLIGVAAGFKELLVTSFDPAHAVAIGLSPEVLRYGLLMLLALTTVVAIQTVGVVLVLALLVTPGAAASLLSRHMGRIMAVSVVFSVVATVVGFYASYYWNVASGSAIVLVLTIFFLIAWVINRLSGRSTYVS</sequence>
<dbReference type="GO" id="GO:0010043">
    <property type="term" value="P:response to zinc ion"/>
    <property type="evidence" value="ECO:0007669"/>
    <property type="project" value="TreeGrafter"/>
</dbReference>
<dbReference type="AlphaFoldDB" id="A0A540VG61"/>
<evidence type="ECO:0000256" key="4">
    <source>
        <dbReference type="ARBA" id="ARBA00022692"/>
    </source>
</evidence>
<dbReference type="GO" id="GO:0043190">
    <property type="term" value="C:ATP-binding cassette (ABC) transporter complex"/>
    <property type="evidence" value="ECO:0007669"/>
    <property type="project" value="InterPro"/>
</dbReference>
<evidence type="ECO:0000256" key="1">
    <source>
        <dbReference type="ARBA" id="ARBA00004141"/>
    </source>
</evidence>
<feature type="transmembrane region" description="Helical" evidence="8">
    <location>
        <begin position="245"/>
        <end position="265"/>
    </location>
</feature>
<dbReference type="GO" id="GO:0071281">
    <property type="term" value="P:cellular response to iron ion"/>
    <property type="evidence" value="ECO:0007669"/>
    <property type="project" value="UniProtKB-ARBA"/>
</dbReference>
<dbReference type="InterPro" id="IPR001626">
    <property type="entry name" value="ABC_TroCD"/>
</dbReference>
<accession>A0A540VG61</accession>
<feature type="transmembrane region" description="Helical" evidence="8">
    <location>
        <begin position="135"/>
        <end position="153"/>
    </location>
</feature>
<feature type="transmembrane region" description="Helical" evidence="8">
    <location>
        <begin position="218"/>
        <end position="239"/>
    </location>
</feature>
<protein>
    <submittedName>
        <fullName evidence="9">Metal ABC transporter permease</fullName>
    </submittedName>
</protein>
<dbReference type="FunFam" id="1.10.3470.10:FF:000003">
    <property type="entry name" value="Iron ABC transporter permease SitD"/>
    <property type="match status" value="1"/>
</dbReference>
<evidence type="ECO:0000256" key="6">
    <source>
        <dbReference type="ARBA" id="ARBA00023136"/>
    </source>
</evidence>
<dbReference type="Pfam" id="PF00950">
    <property type="entry name" value="ABC-3"/>
    <property type="match status" value="1"/>
</dbReference>
<feature type="transmembrane region" description="Helical" evidence="8">
    <location>
        <begin position="180"/>
        <end position="206"/>
    </location>
</feature>